<dbReference type="Proteomes" id="UP000814033">
    <property type="component" value="Unassembled WGS sequence"/>
</dbReference>
<protein>
    <submittedName>
        <fullName evidence="1">Uncharacterized protein</fullName>
    </submittedName>
</protein>
<gene>
    <name evidence="1" type="ORF">FA95DRAFT_1566185</name>
</gene>
<keyword evidence="2" id="KW-1185">Reference proteome</keyword>
<proteinExistence type="predicted"/>
<organism evidence="1 2">
    <name type="scientific">Auriscalpium vulgare</name>
    <dbReference type="NCBI Taxonomy" id="40419"/>
    <lineage>
        <taxon>Eukaryota</taxon>
        <taxon>Fungi</taxon>
        <taxon>Dikarya</taxon>
        <taxon>Basidiomycota</taxon>
        <taxon>Agaricomycotina</taxon>
        <taxon>Agaricomycetes</taxon>
        <taxon>Russulales</taxon>
        <taxon>Auriscalpiaceae</taxon>
        <taxon>Auriscalpium</taxon>
    </lineage>
</organism>
<evidence type="ECO:0000313" key="2">
    <source>
        <dbReference type="Proteomes" id="UP000814033"/>
    </source>
</evidence>
<comment type="caution">
    <text evidence="1">The sequence shown here is derived from an EMBL/GenBank/DDBJ whole genome shotgun (WGS) entry which is preliminary data.</text>
</comment>
<name>A0ACB8R9L6_9AGAM</name>
<reference evidence="1" key="1">
    <citation type="submission" date="2021-02" db="EMBL/GenBank/DDBJ databases">
        <authorList>
            <consortium name="DOE Joint Genome Institute"/>
            <person name="Ahrendt S."/>
            <person name="Looney B.P."/>
            <person name="Miyauchi S."/>
            <person name="Morin E."/>
            <person name="Drula E."/>
            <person name="Courty P.E."/>
            <person name="Chicoki N."/>
            <person name="Fauchery L."/>
            <person name="Kohler A."/>
            <person name="Kuo A."/>
            <person name="Labutti K."/>
            <person name="Pangilinan J."/>
            <person name="Lipzen A."/>
            <person name="Riley R."/>
            <person name="Andreopoulos W."/>
            <person name="He G."/>
            <person name="Johnson J."/>
            <person name="Barry K.W."/>
            <person name="Grigoriev I.V."/>
            <person name="Nagy L."/>
            <person name="Hibbett D."/>
            <person name="Henrissat B."/>
            <person name="Matheny P.B."/>
            <person name="Labbe J."/>
            <person name="Martin F."/>
        </authorList>
    </citation>
    <scope>NUCLEOTIDE SEQUENCE</scope>
    <source>
        <strain evidence="1">FP105234-sp</strain>
    </source>
</reference>
<accession>A0ACB8R9L6</accession>
<dbReference type="EMBL" id="MU276174">
    <property type="protein sequence ID" value="KAI0040698.1"/>
    <property type="molecule type" value="Genomic_DNA"/>
</dbReference>
<sequence length="655" mass="73108">MSTSNSSIKDLAQSAAHFNKEHQYSLKVYAERLEAELRLVDKFLAVAEVEEDESTLEVAGFIEVPGVEKAVGLLSGSDPTSESSPFCTDSLRRQRYMGFTEVRPMKPKELESLAEGVRVENHRMRAQDAQQRGYPFLGNQQSAARDLHNTEGIDWERIAAKVNADSAASIGRTATECEIRWLGDRHPQFNHSQWTAPEVEKARTLVESLQEGEINWVHVAQELGTNRVPLDVMRHAIPRQTHVWDTESDSRLLEAVAMYGMENWQLVARTVGEHATAASCQKRFQRSLDPALKRGNWTTEEDDVLRIAVGLYGHAWIDIATFIPGRTNEQCRDRWSERLNPSVAKGKWSKEEDALLLSAVDALGVGQWKEISEQVGTGRTDNMCRYRYETLKKQEEAASSAESNDQDRTIPPRRRRSRTSAKQATGPASGVLVQPSQGIYEKNTAGTGRSRPRPRARKVATESHETTDEVTLTGPANDVQSATEQSKKQRPKARRVRKESVHQVLPVAVDTTVLNPVSAPSTARSQTVATHTAMPERERFSEEEDSEAETDKPVRKVRRGRKLKAHKTPAASPHTSVPQKRKKAATSTAPQKRKRTSTNSEARDDSDDGAAGGHITAELSHPNAHAKTRPPHRTVVTPRRRQPARAARSRQEQSD</sequence>
<evidence type="ECO:0000313" key="1">
    <source>
        <dbReference type="EMBL" id="KAI0040698.1"/>
    </source>
</evidence>
<reference evidence="1" key="2">
    <citation type="journal article" date="2022" name="New Phytol.">
        <title>Evolutionary transition to the ectomycorrhizal habit in the genomes of a hyperdiverse lineage of mushroom-forming fungi.</title>
        <authorList>
            <person name="Looney B."/>
            <person name="Miyauchi S."/>
            <person name="Morin E."/>
            <person name="Drula E."/>
            <person name="Courty P.E."/>
            <person name="Kohler A."/>
            <person name="Kuo A."/>
            <person name="LaButti K."/>
            <person name="Pangilinan J."/>
            <person name="Lipzen A."/>
            <person name="Riley R."/>
            <person name="Andreopoulos W."/>
            <person name="He G."/>
            <person name="Johnson J."/>
            <person name="Nolan M."/>
            <person name="Tritt A."/>
            <person name="Barry K.W."/>
            <person name="Grigoriev I.V."/>
            <person name="Nagy L.G."/>
            <person name="Hibbett D."/>
            <person name="Henrissat B."/>
            <person name="Matheny P.B."/>
            <person name="Labbe J."/>
            <person name="Martin F.M."/>
        </authorList>
    </citation>
    <scope>NUCLEOTIDE SEQUENCE</scope>
    <source>
        <strain evidence="1">FP105234-sp</strain>
    </source>
</reference>